<evidence type="ECO:0000256" key="8">
    <source>
        <dbReference type="ARBA" id="ARBA00023136"/>
    </source>
</evidence>
<keyword evidence="4 13" id="KW-0812">Transmembrane</keyword>
<comment type="similarity">
    <text evidence="2">Belongs to the G-protein coupled receptor 2 family. Mth subfamily.</text>
</comment>
<organism evidence="15 16">
    <name type="scientific">Hermetia illucens</name>
    <name type="common">Black soldier fly</name>
    <dbReference type="NCBI Taxonomy" id="343691"/>
    <lineage>
        <taxon>Eukaryota</taxon>
        <taxon>Metazoa</taxon>
        <taxon>Ecdysozoa</taxon>
        <taxon>Arthropoda</taxon>
        <taxon>Hexapoda</taxon>
        <taxon>Insecta</taxon>
        <taxon>Pterygota</taxon>
        <taxon>Neoptera</taxon>
        <taxon>Endopterygota</taxon>
        <taxon>Diptera</taxon>
        <taxon>Brachycera</taxon>
        <taxon>Stratiomyomorpha</taxon>
        <taxon>Stratiomyidae</taxon>
        <taxon>Hermetiinae</taxon>
        <taxon>Hermetia</taxon>
    </lineage>
</organism>
<feature type="domain" description="G-protein coupled receptors family 2 profile 2" evidence="14">
    <location>
        <begin position="268"/>
        <end position="532"/>
    </location>
</feature>
<evidence type="ECO:0000256" key="13">
    <source>
        <dbReference type="SAM" id="Phobius"/>
    </source>
</evidence>
<protein>
    <recommendedName>
        <fullName evidence="14">G-protein coupled receptors family 2 profile 2 domain-containing protein</fullName>
    </recommendedName>
</protein>
<keyword evidence="12" id="KW-0807">Transducer</keyword>
<evidence type="ECO:0000256" key="3">
    <source>
        <dbReference type="ARBA" id="ARBA00022475"/>
    </source>
</evidence>
<dbReference type="InterPro" id="IPR017981">
    <property type="entry name" value="GPCR_2-like_7TM"/>
</dbReference>
<keyword evidence="3" id="KW-1003">Cell membrane</keyword>
<reference evidence="15 16" key="1">
    <citation type="submission" date="2020-11" db="EMBL/GenBank/DDBJ databases">
        <authorList>
            <person name="Wallbank WR R."/>
            <person name="Pardo Diaz C."/>
            <person name="Kozak K."/>
            <person name="Martin S."/>
            <person name="Jiggins C."/>
            <person name="Moest M."/>
            <person name="Warren A I."/>
            <person name="Generalovic N T."/>
            <person name="Byers J.R.P. K."/>
            <person name="Montejo-Kovacevich G."/>
            <person name="Yen C E."/>
        </authorList>
    </citation>
    <scope>NUCLEOTIDE SEQUENCE [LARGE SCALE GENOMIC DNA]</scope>
</reference>
<dbReference type="InterPro" id="IPR036272">
    <property type="entry name" value="Methuselah_N_sf"/>
</dbReference>
<keyword evidence="5" id="KW-0732">Signal</keyword>
<dbReference type="CDD" id="cd15039">
    <property type="entry name" value="7tmB3_Methuselah-like"/>
    <property type="match status" value="1"/>
</dbReference>
<dbReference type="InterPro" id="IPR010596">
    <property type="entry name" value="Methuselah_N_dom"/>
</dbReference>
<evidence type="ECO:0000256" key="2">
    <source>
        <dbReference type="ARBA" id="ARBA00008979"/>
    </source>
</evidence>
<keyword evidence="16" id="KW-1185">Reference proteome</keyword>
<feature type="transmembrane region" description="Helical" evidence="13">
    <location>
        <begin position="428"/>
        <end position="450"/>
    </location>
</feature>
<accession>A0A7R8UM97</accession>
<dbReference type="Pfam" id="PF06652">
    <property type="entry name" value="Methuselah_N"/>
    <property type="match status" value="1"/>
</dbReference>
<dbReference type="GO" id="GO:0005886">
    <property type="term" value="C:plasma membrane"/>
    <property type="evidence" value="ECO:0007669"/>
    <property type="project" value="UniProtKB-SubCell"/>
</dbReference>
<evidence type="ECO:0000259" key="14">
    <source>
        <dbReference type="PROSITE" id="PS50261"/>
    </source>
</evidence>
<dbReference type="SUPFAM" id="SSF63877">
    <property type="entry name" value="Methuselah ectodomain"/>
    <property type="match status" value="1"/>
</dbReference>
<keyword evidence="6 13" id="KW-1133">Transmembrane helix</keyword>
<evidence type="ECO:0000256" key="12">
    <source>
        <dbReference type="ARBA" id="ARBA00023224"/>
    </source>
</evidence>
<keyword evidence="10" id="KW-0675">Receptor</keyword>
<dbReference type="InterPro" id="IPR051384">
    <property type="entry name" value="Mth_GPCR"/>
</dbReference>
<feature type="transmembrane region" description="Helical" evidence="13">
    <location>
        <begin position="481"/>
        <end position="503"/>
    </location>
</feature>
<dbReference type="Gene3D" id="1.20.1070.10">
    <property type="entry name" value="Rhodopsin 7-helix transmembrane proteins"/>
    <property type="match status" value="1"/>
</dbReference>
<dbReference type="GO" id="GO:0007166">
    <property type="term" value="P:cell surface receptor signaling pathway"/>
    <property type="evidence" value="ECO:0007669"/>
    <property type="project" value="InterPro"/>
</dbReference>
<gene>
    <name evidence="15" type="ORF">HERILL_LOCUS6109</name>
</gene>
<dbReference type="OrthoDB" id="6134459at2759"/>
<evidence type="ECO:0000256" key="9">
    <source>
        <dbReference type="ARBA" id="ARBA00023157"/>
    </source>
</evidence>
<dbReference type="PROSITE" id="PS50261">
    <property type="entry name" value="G_PROTEIN_RECEP_F2_4"/>
    <property type="match status" value="1"/>
</dbReference>
<dbReference type="Gene3D" id="2.170.180.11">
    <property type="entry name" value="Methuselah ectodomain, domain 2"/>
    <property type="match status" value="1"/>
</dbReference>
<evidence type="ECO:0000256" key="1">
    <source>
        <dbReference type="ARBA" id="ARBA00004651"/>
    </source>
</evidence>
<dbReference type="SUPFAM" id="SSF81321">
    <property type="entry name" value="Family A G protein-coupled receptor-like"/>
    <property type="match status" value="1"/>
</dbReference>
<feature type="transmembrane region" description="Helical" evidence="13">
    <location>
        <begin position="335"/>
        <end position="356"/>
    </location>
</feature>
<feature type="transmembrane region" description="Helical" evidence="13">
    <location>
        <begin position="270"/>
        <end position="292"/>
    </location>
</feature>
<name>A0A7R8UM97_HERIL</name>
<evidence type="ECO:0000313" key="15">
    <source>
        <dbReference type="EMBL" id="CAD7083127.1"/>
    </source>
</evidence>
<dbReference type="InParanoid" id="A0A7R8UM97"/>
<dbReference type="PANTHER" id="PTHR47154:SF2">
    <property type="entry name" value="G-PROTEIN COUPLED RECEPTOR MTH-RELATED"/>
    <property type="match status" value="1"/>
</dbReference>
<dbReference type="GO" id="GO:0008528">
    <property type="term" value="F:G protein-coupled peptide receptor activity"/>
    <property type="evidence" value="ECO:0007669"/>
    <property type="project" value="TreeGrafter"/>
</dbReference>
<feature type="transmembrane region" description="Helical" evidence="13">
    <location>
        <begin position="304"/>
        <end position="323"/>
    </location>
</feature>
<sequence>MLVMLTLKIGVREIPRITHDSDSNKRESAKCNACDKIVKLRNYSQFSLIVYHKRVDIPFKNSYILYVSLFRSSPKVKLSFGAGSIDQPCNYHESVNITGGKRLSDGSITFEGVNYPLKYIGTWDIKYINLTLPVDAEPHFRGCICKIKTCIRMCCEGSKAFSNDTCKEPTLPVNRYINVTYGPGNITTVEPSKAFGIIHGVVCSDGYYLSPKMYDFDKWIMQKDGRIYIEESQVYRSKDQYCLSPSEESDTTMALNPFLCFENSDTSRSIIYSVALFISVPFIILTFIVYAALPELRNLHGKTLCCYLFALALGYSTLGAIHLQEADMSPTDCFFLGSVTYYLIMASFLWLNVISFDLWWNFRVVSARGHKNERRRFIIYSVYSWGLALVFFIMVQIFQHSNMPSTMKPGFGVDGACFLNVETWMQLIYFYGQILLTISFNTTVFILTLCKIRKVNKEMNQMISRGESRSSLNREKAKIMLYLRLFIIMGVSWSLEFISWLAGQKYEPLFYITDVCNAIQGLLIFMLFVMRKRVLKLAVNKHNSLKTYISKTAYNIYYSMRGITRKERAQLNSKVNYERIHIHSVRISELAADEVHIYWLISNKLRNHPKIVWCPDIELCFNDYVKRG</sequence>
<evidence type="ECO:0000256" key="7">
    <source>
        <dbReference type="ARBA" id="ARBA00023040"/>
    </source>
</evidence>
<dbReference type="InterPro" id="IPR023311">
    <property type="entry name" value="Methusela_ecto_dom_2"/>
</dbReference>
<dbReference type="InterPro" id="IPR044860">
    <property type="entry name" value="Methusela_ecto_dom_1"/>
</dbReference>
<dbReference type="FunCoup" id="A0A7R8UM97">
    <property type="interactions" value="102"/>
</dbReference>
<dbReference type="AlphaFoldDB" id="A0A7R8UM97"/>
<evidence type="ECO:0000313" key="16">
    <source>
        <dbReference type="Proteomes" id="UP000594454"/>
    </source>
</evidence>
<dbReference type="Proteomes" id="UP000594454">
    <property type="component" value="Chromosome 2"/>
</dbReference>
<dbReference type="Gene3D" id="2.30.160.11">
    <property type="match status" value="1"/>
</dbReference>
<dbReference type="EMBL" id="LR899010">
    <property type="protein sequence ID" value="CAD7083127.1"/>
    <property type="molecule type" value="Genomic_DNA"/>
</dbReference>
<feature type="transmembrane region" description="Helical" evidence="13">
    <location>
        <begin position="377"/>
        <end position="398"/>
    </location>
</feature>
<proteinExistence type="inferred from homology"/>
<comment type="subcellular location">
    <subcellularLocation>
        <location evidence="1">Cell membrane</location>
        <topology evidence="1">Multi-pass membrane protein</topology>
    </subcellularLocation>
</comment>
<keyword evidence="9" id="KW-1015">Disulfide bond</keyword>
<evidence type="ECO:0000256" key="4">
    <source>
        <dbReference type="ARBA" id="ARBA00022692"/>
    </source>
</evidence>
<feature type="transmembrane region" description="Helical" evidence="13">
    <location>
        <begin position="509"/>
        <end position="529"/>
    </location>
</feature>
<dbReference type="PANTHER" id="PTHR47154">
    <property type="entry name" value="G-PROTEIN COUPLED RECEPTOR MTH-RELATED"/>
    <property type="match status" value="1"/>
</dbReference>
<evidence type="ECO:0000256" key="11">
    <source>
        <dbReference type="ARBA" id="ARBA00023180"/>
    </source>
</evidence>
<evidence type="ECO:0000256" key="10">
    <source>
        <dbReference type="ARBA" id="ARBA00023170"/>
    </source>
</evidence>
<keyword evidence="8 13" id="KW-0472">Membrane</keyword>
<evidence type="ECO:0000256" key="6">
    <source>
        <dbReference type="ARBA" id="ARBA00022989"/>
    </source>
</evidence>
<keyword evidence="7" id="KW-0297">G-protein coupled receptor</keyword>
<evidence type="ECO:0000256" key="5">
    <source>
        <dbReference type="ARBA" id="ARBA00022729"/>
    </source>
</evidence>
<keyword evidence="11" id="KW-0325">Glycoprotein</keyword>